<gene>
    <name evidence="3" type="ORF">SAMN05216250_13816</name>
</gene>
<dbReference type="Gene3D" id="2.60.40.2620">
    <property type="entry name" value="Fimbrillin-like"/>
    <property type="match status" value="1"/>
</dbReference>
<dbReference type="RefSeq" id="WP_074911002.1">
    <property type="nucleotide sequence ID" value="NZ_FOUM01000038.1"/>
</dbReference>
<dbReference type="EMBL" id="FOUM01000038">
    <property type="protein sequence ID" value="SFN55997.1"/>
    <property type="molecule type" value="Genomic_DNA"/>
</dbReference>
<name>A0A1I5A0Q0_9BACE</name>
<evidence type="ECO:0000259" key="2">
    <source>
        <dbReference type="Pfam" id="PF07581"/>
    </source>
</evidence>
<evidence type="ECO:0000256" key="1">
    <source>
        <dbReference type="SAM" id="SignalP"/>
    </source>
</evidence>
<dbReference type="Proteomes" id="UP000183766">
    <property type="component" value="Unassembled WGS sequence"/>
</dbReference>
<dbReference type="InterPro" id="IPR025049">
    <property type="entry name" value="Mfa-like_1"/>
</dbReference>
<proteinExistence type="predicted"/>
<dbReference type="CDD" id="cd13121">
    <property type="entry name" value="BF2867_like_C"/>
    <property type="match status" value="1"/>
</dbReference>
<accession>A0A1I5A0Q0</accession>
<evidence type="ECO:0000313" key="4">
    <source>
        <dbReference type="Proteomes" id="UP000183766"/>
    </source>
</evidence>
<protein>
    <submittedName>
        <fullName evidence="3">The GLUG motif-containing protein</fullName>
    </submittedName>
</protein>
<dbReference type="AlphaFoldDB" id="A0A1I5A0Q0"/>
<dbReference type="Pfam" id="PF07581">
    <property type="entry name" value="Glug"/>
    <property type="match status" value="2"/>
</dbReference>
<feature type="domain" description="GLUG" evidence="2">
    <location>
        <begin position="403"/>
        <end position="426"/>
    </location>
</feature>
<keyword evidence="1" id="KW-0732">Signal</keyword>
<dbReference type="CDD" id="cd13120">
    <property type="entry name" value="BF2867_like_N"/>
    <property type="match status" value="1"/>
</dbReference>
<dbReference type="PROSITE" id="PS51257">
    <property type="entry name" value="PROKAR_LIPOPROTEIN"/>
    <property type="match status" value="1"/>
</dbReference>
<sequence length="600" mass="63297">MRHRLFIPAATALLFALAACTQDELAGDNRLPEGEYPVVIRATGLSVETTPLAAPSTRAAVDGDWQGVTSVALKMGDAVKEYTVTASTDFKSATLSRENDPYYWTSRNPITVSAWWPFDNANITQMPAVKVAEDQSKLADFQKSDFISAENRKVEFNNPTLEFTHRTARVAIELKPGTGFTSVAGATVSLVSLSADNGNPTAIKTYNASGNTYEALTAPQTVAAGKSFVKVELGGGTFYFRPQNDVVLAAGNRYTYTVKVNATGLTLEGCTIGNWVDGGGESGEAEDLGYIYDSNTNTYTVYNADGLMNVAELVNGGKTDINITLDKNIDLTGKGWTPIGTDYDNSYTGTFDGGGHTITGLTVTTNDEYAGLFGYLSNFGNAAGTVKNVVMEGIQITCNHRSGYAGGVVGYSWGTIENCSVSGSVSATVSVGGVVGVQRDGSITGCSSSATVKGTLYVGGVAGWTNFGATLTACYATGNVIIEIAPTQNISGGGLVGFNDGISLLSCYATGNVTSTGSSTGYVHIGGFLGDNYTTVTACYWKNNHEQGIGYNRRSTKVTEVDGTSVTWQNAVDAMNTALQNKGSEWRYELKGALPTLRKQ</sequence>
<dbReference type="InterPro" id="IPR011493">
    <property type="entry name" value="GLUG"/>
</dbReference>
<dbReference type="Gene3D" id="2.60.40.2630">
    <property type="match status" value="1"/>
</dbReference>
<feature type="chain" id="PRO_5010209628" evidence="1">
    <location>
        <begin position="27"/>
        <end position="600"/>
    </location>
</feature>
<organism evidence="3 4">
    <name type="scientific">Bacteroides xylanisolvens</name>
    <dbReference type="NCBI Taxonomy" id="371601"/>
    <lineage>
        <taxon>Bacteria</taxon>
        <taxon>Pseudomonadati</taxon>
        <taxon>Bacteroidota</taxon>
        <taxon>Bacteroidia</taxon>
        <taxon>Bacteroidales</taxon>
        <taxon>Bacteroidaceae</taxon>
        <taxon>Bacteroides</taxon>
    </lineage>
</organism>
<feature type="domain" description="GLUG" evidence="2">
    <location>
        <begin position="430"/>
        <end position="452"/>
    </location>
</feature>
<dbReference type="InterPro" id="IPR042278">
    <property type="entry name" value="Mfa-like_1_N"/>
</dbReference>
<dbReference type="Pfam" id="PF13149">
    <property type="entry name" value="Mfa_like_1"/>
    <property type="match status" value="1"/>
</dbReference>
<feature type="signal peptide" evidence="1">
    <location>
        <begin position="1"/>
        <end position="26"/>
    </location>
</feature>
<reference evidence="3 4" key="1">
    <citation type="submission" date="2016-10" db="EMBL/GenBank/DDBJ databases">
        <authorList>
            <person name="de Groot N.N."/>
        </authorList>
    </citation>
    <scope>NUCLEOTIDE SEQUENCE [LARGE SCALE GENOMIC DNA]</scope>
    <source>
        <strain evidence="3 4">NLAE-zl-C202</strain>
    </source>
</reference>
<evidence type="ECO:0000313" key="3">
    <source>
        <dbReference type="EMBL" id="SFN55997.1"/>
    </source>
</evidence>
<dbReference type="Gene3D" id="2.160.20.110">
    <property type="match status" value="1"/>
</dbReference>